<accession>A0A1E5JQU6</accession>
<comment type="caution">
    <text evidence="1">The sequence shown here is derived from an EMBL/GenBank/DDBJ whole genome shotgun (WGS) entry which is preliminary data.</text>
</comment>
<dbReference type="Proteomes" id="UP000095229">
    <property type="component" value="Unassembled WGS sequence"/>
</dbReference>
<evidence type="ECO:0000313" key="1">
    <source>
        <dbReference type="EMBL" id="OEH46418.1"/>
    </source>
</evidence>
<gene>
    <name evidence="1" type="ORF">lpari_02757</name>
</gene>
<dbReference type="EMBL" id="LSOG01000069">
    <property type="protein sequence ID" value="OEH46418.1"/>
    <property type="molecule type" value="Genomic_DNA"/>
</dbReference>
<name>A0A1E5JQU6_9GAMM</name>
<protein>
    <submittedName>
        <fullName evidence="1">Uncharacterized protein</fullName>
    </submittedName>
</protein>
<reference evidence="1 2" key="1">
    <citation type="submission" date="2016-02" db="EMBL/GenBank/DDBJ databases">
        <title>Secondary metabolites in Legionella.</title>
        <authorList>
            <person name="Tobias N.J."/>
            <person name="Bode H.B."/>
        </authorList>
    </citation>
    <scope>NUCLEOTIDE SEQUENCE [LARGE SCALE GENOMIC DNA]</scope>
    <source>
        <strain evidence="1 2">DSM 19216</strain>
    </source>
</reference>
<proteinExistence type="predicted"/>
<evidence type="ECO:0000313" key="2">
    <source>
        <dbReference type="Proteomes" id="UP000095229"/>
    </source>
</evidence>
<organism evidence="1 2">
    <name type="scientific">Legionella parisiensis</name>
    <dbReference type="NCBI Taxonomy" id="45071"/>
    <lineage>
        <taxon>Bacteria</taxon>
        <taxon>Pseudomonadati</taxon>
        <taxon>Pseudomonadota</taxon>
        <taxon>Gammaproteobacteria</taxon>
        <taxon>Legionellales</taxon>
        <taxon>Legionellaceae</taxon>
        <taxon>Legionella</taxon>
    </lineage>
</organism>
<dbReference type="AlphaFoldDB" id="A0A1E5JQU6"/>
<sequence length="75" mass="8648">MIKPMVKVDMELSSFWRWVKDLFQKSDRAQEINFLNAVSTHHGCNELIRAQAIGFGSCLKFNPKRSAQEVHLVKS</sequence>
<keyword evidence="2" id="KW-1185">Reference proteome</keyword>